<feature type="transmembrane region" description="Helical" evidence="7">
    <location>
        <begin position="87"/>
        <end position="105"/>
    </location>
</feature>
<dbReference type="InterPro" id="IPR006726">
    <property type="entry name" value="PHBA_efflux_AaeB/fusaric-R"/>
</dbReference>
<evidence type="ECO:0000313" key="9">
    <source>
        <dbReference type="Proteomes" id="UP000187344"/>
    </source>
</evidence>
<accession>A0A1R0FAX1</accession>
<dbReference type="OrthoDB" id="9807111at2"/>
<feature type="transmembrane region" description="Helical" evidence="7">
    <location>
        <begin position="370"/>
        <end position="390"/>
    </location>
</feature>
<dbReference type="PANTHER" id="PTHR30509">
    <property type="entry name" value="P-HYDROXYBENZOIC ACID EFFLUX PUMP SUBUNIT-RELATED"/>
    <property type="match status" value="1"/>
</dbReference>
<feature type="transmembrane region" description="Helical" evidence="7">
    <location>
        <begin position="451"/>
        <end position="471"/>
    </location>
</feature>
<dbReference type="GO" id="GO:0005886">
    <property type="term" value="C:plasma membrane"/>
    <property type="evidence" value="ECO:0007669"/>
    <property type="project" value="UniProtKB-SubCell"/>
</dbReference>
<sequence length="696" mass="77443">MTVSVKQPTVWDVVFSLKTFAAAALALYIAFLCDLPNPYWTMTAVYIVANPLSGALTSKAFYRLLGTVIGGMATVIMLPMLIPSPELTTLGLALWLGGCLFISVLDRSPRAYVSMLAGYSICIIGFMIVDAPETVFDYSASRVEEIGVGIISAALVGRLVFPRHAGPVLAERIDKWLRNSADLAIMYIRGQGKSEDALKRRQKLAIDAVDLRAFTTHVTYDSSTLPSTVNAMRVLQSRMVSLLPMVASCNDLINRRNKLITEQCDGQSNSTKLDELIEETAAWLKTHEPMKPEGIARIKALKQSILDDIGRSKVWLDLVSRNLTLRLVDIMEIYSDCLHLRNDIVNGTQHKLRWHRFDFLGEVRSIHYDFGIAFLSAFSAILAIFIIVTLWRMTEWTQGATAAMMTGIFSSLFATKDDPVPAIRGMLKQILLVLVIAFVLQFGILPLVDGYLPLMLCLALVLIPAGIMMAIPSKFAMGMTMTVNLPNLLLLQSRLSGDFYNFININTAMILGIIVAAATASIVRSVGAEWSAFRLIRASWLDIIEVTERPTNTKAYNELLHRMLYRYGLIAPRYALIPIHSRVRQTDILKDVRVGLDTIELQHLKDSQGPTNRQNLANVLEELAFYYRVKVSSTDVPEGKELLEAIDTTLNWTLALPDSEDHQKISFALTGLRQNLFGDAKPYKAVLPPIFKGHDS</sequence>
<feature type="transmembrane region" description="Helical" evidence="7">
    <location>
        <begin position="112"/>
        <end position="131"/>
    </location>
</feature>
<keyword evidence="4 7" id="KW-0812">Transmembrane</keyword>
<evidence type="ECO:0000256" key="4">
    <source>
        <dbReference type="ARBA" id="ARBA00022692"/>
    </source>
</evidence>
<name>A0A1R0FAX1_9HYPH</name>
<feature type="transmembrane region" description="Helical" evidence="7">
    <location>
        <begin position="60"/>
        <end position="81"/>
    </location>
</feature>
<dbReference type="AlphaFoldDB" id="A0A1R0FAX1"/>
<dbReference type="GO" id="GO:0022857">
    <property type="term" value="F:transmembrane transporter activity"/>
    <property type="evidence" value="ECO:0007669"/>
    <property type="project" value="InterPro"/>
</dbReference>
<dbReference type="Pfam" id="PF04632">
    <property type="entry name" value="FUSC"/>
    <property type="match status" value="1"/>
</dbReference>
<keyword evidence="3" id="KW-1003">Cell membrane</keyword>
<evidence type="ECO:0000256" key="2">
    <source>
        <dbReference type="ARBA" id="ARBA00022448"/>
    </source>
</evidence>
<keyword evidence="6 7" id="KW-0472">Membrane</keyword>
<feature type="transmembrane region" description="Helical" evidence="7">
    <location>
        <begin position="20"/>
        <end position="48"/>
    </location>
</feature>
<comment type="caution">
    <text evidence="8">The sequence shown here is derived from an EMBL/GenBank/DDBJ whole genome shotgun (WGS) entry which is preliminary data.</text>
</comment>
<evidence type="ECO:0000256" key="1">
    <source>
        <dbReference type="ARBA" id="ARBA00004651"/>
    </source>
</evidence>
<proteinExistence type="predicted"/>
<evidence type="ECO:0000256" key="7">
    <source>
        <dbReference type="SAM" id="Phobius"/>
    </source>
</evidence>
<dbReference type="PANTHER" id="PTHR30509:SF9">
    <property type="entry name" value="MULTIDRUG RESISTANCE PROTEIN MDTO"/>
    <property type="match status" value="1"/>
</dbReference>
<dbReference type="Proteomes" id="UP000187344">
    <property type="component" value="Unassembled WGS sequence"/>
</dbReference>
<feature type="transmembrane region" description="Helical" evidence="7">
    <location>
        <begin position="426"/>
        <end position="445"/>
    </location>
</feature>
<keyword evidence="9" id="KW-1185">Reference proteome</keyword>
<evidence type="ECO:0000313" key="8">
    <source>
        <dbReference type="EMBL" id="OLY44039.1"/>
    </source>
</evidence>
<reference evidence="8 9" key="1">
    <citation type="submission" date="2016-12" db="EMBL/GenBank/DDBJ databases">
        <title>Comparative genomics of Bartonella apis.</title>
        <authorList>
            <person name="Engel P."/>
        </authorList>
    </citation>
    <scope>NUCLEOTIDE SEQUENCE [LARGE SCALE GENOMIC DNA]</scope>
    <source>
        <strain evidence="8 9">PEB0149</strain>
    </source>
</reference>
<evidence type="ECO:0000256" key="3">
    <source>
        <dbReference type="ARBA" id="ARBA00022475"/>
    </source>
</evidence>
<dbReference type="RefSeq" id="WP_075869217.1">
    <property type="nucleotide sequence ID" value="NZ_CALYQA010000007.1"/>
</dbReference>
<organism evidence="8 9">
    <name type="scientific">Bartonella apis</name>
    <dbReference type="NCBI Taxonomy" id="1686310"/>
    <lineage>
        <taxon>Bacteria</taxon>
        <taxon>Pseudomonadati</taxon>
        <taxon>Pseudomonadota</taxon>
        <taxon>Alphaproteobacteria</taxon>
        <taxon>Hyphomicrobiales</taxon>
        <taxon>Bartonellaceae</taxon>
        <taxon>Bartonella</taxon>
    </lineage>
</organism>
<evidence type="ECO:0000256" key="6">
    <source>
        <dbReference type="ARBA" id="ARBA00023136"/>
    </source>
</evidence>
<protein>
    <submittedName>
        <fullName evidence="8">Putative membrane protein YccC</fullName>
    </submittedName>
</protein>
<evidence type="ECO:0000256" key="5">
    <source>
        <dbReference type="ARBA" id="ARBA00022989"/>
    </source>
</evidence>
<keyword evidence="5 7" id="KW-1133">Transmembrane helix</keyword>
<keyword evidence="2" id="KW-0813">Transport</keyword>
<dbReference type="EMBL" id="LXYT01000001">
    <property type="protein sequence ID" value="OLY44039.1"/>
    <property type="molecule type" value="Genomic_DNA"/>
</dbReference>
<comment type="subcellular location">
    <subcellularLocation>
        <location evidence="1">Cell membrane</location>
        <topology evidence="1">Multi-pass membrane protein</topology>
    </subcellularLocation>
</comment>
<feature type="transmembrane region" description="Helical" evidence="7">
    <location>
        <begin position="499"/>
        <end position="523"/>
    </location>
</feature>
<gene>
    <name evidence="8" type="ORF">PEB0149_014910</name>
</gene>